<gene>
    <name evidence="1" type="ORF">JRQ81_016751</name>
</gene>
<protein>
    <submittedName>
        <fullName evidence="1">Uncharacterized protein</fullName>
    </submittedName>
</protein>
<name>A0A9Q1B1L7_9SAUR</name>
<comment type="caution">
    <text evidence="1">The sequence shown here is derived from an EMBL/GenBank/DDBJ whole genome shotgun (WGS) entry which is preliminary data.</text>
</comment>
<keyword evidence="2" id="KW-1185">Reference proteome</keyword>
<dbReference type="AlphaFoldDB" id="A0A9Q1B1L7"/>
<evidence type="ECO:0000313" key="2">
    <source>
        <dbReference type="Proteomes" id="UP001142489"/>
    </source>
</evidence>
<evidence type="ECO:0000313" key="1">
    <source>
        <dbReference type="EMBL" id="KAJ7326992.1"/>
    </source>
</evidence>
<sequence length="127" mass="14636">MTKNGSCNSLRRINGTSSSAYALLALCIRLHFKNTGSVHLRRHAWLHTMGLSDNYKAHIEQLPFEGDDLFHPSTDDMMVDHWKKHAMAKRLNVVPQKQQAFSFTLQTFWFPVWITVYLFQTSASRPG</sequence>
<reference evidence="1" key="1">
    <citation type="journal article" date="2023" name="DNA Res.">
        <title>Chromosome-level genome assembly of Phrynocephalus forsythii using third-generation DNA sequencing and Hi-C analysis.</title>
        <authorList>
            <person name="Qi Y."/>
            <person name="Zhao W."/>
            <person name="Zhao Y."/>
            <person name="Niu C."/>
            <person name="Cao S."/>
            <person name="Zhang Y."/>
        </authorList>
    </citation>
    <scope>NUCLEOTIDE SEQUENCE</scope>
    <source>
        <tissue evidence="1">Muscle</tissue>
    </source>
</reference>
<dbReference type="Proteomes" id="UP001142489">
    <property type="component" value="Unassembled WGS sequence"/>
</dbReference>
<organism evidence="1 2">
    <name type="scientific">Phrynocephalus forsythii</name>
    <dbReference type="NCBI Taxonomy" id="171643"/>
    <lineage>
        <taxon>Eukaryota</taxon>
        <taxon>Metazoa</taxon>
        <taxon>Chordata</taxon>
        <taxon>Craniata</taxon>
        <taxon>Vertebrata</taxon>
        <taxon>Euteleostomi</taxon>
        <taxon>Lepidosauria</taxon>
        <taxon>Squamata</taxon>
        <taxon>Bifurcata</taxon>
        <taxon>Unidentata</taxon>
        <taxon>Episquamata</taxon>
        <taxon>Toxicofera</taxon>
        <taxon>Iguania</taxon>
        <taxon>Acrodonta</taxon>
        <taxon>Agamidae</taxon>
        <taxon>Agaminae</taxon>
        <taxon>Phrynocephalus</taxon>
    </lineage>
</organism>
<proteinExistence type="predicted"/>
<dbReference type="EMBL" id="JAPFRF010000007">
    <property type="protein sequence ID" value="KAJ7326992.1"/>
    <property type="molecule type" value="Genomic_DNA"/>
</dbReference>
<accession>A0A9Q1B1L7</accession>